<dbReference type="Gene3D" id="3.40.50.2000">
    <property type="entry name" value="Glycogen Phosphorylase B"/>
    <property type="match status" value="2"/>
</dbReference>
<protein>
    <submittedName>
        <fullName evidence="5">Glycosyltransferase</fullName>
    </submittedName>
</protein>
<evidence type="ECO:0000313" key="5">
    <source>
        <dbReference type="EMBL" id="NMH91148.1"/>
    </source>
</evidence>
<feature type="domain" description="Glycosyltransferase subfamily 4-like N-terminal" evidence="4">
    <location>
        <begin position="18"/>
        <end position="181"/>
    </location>
</feature>
<keyword evidence="2 5" id="KW-0808">Transferase</keyword>
<dbReference type="RefSeq" id="WP_169410913.1">
    <property type="nucleotide sequence ID" value="NZ_JAAXKZ010000013.1"/>
</dbReference>
<dbReference type="EMBL" id="JAAXKZ010000013">
    <property type="protein sequence ID" value="NMH91148.1"/>
    <property type="molecule type" value="Genomic_DNA"/>
</dbReference>
<accession>A0A848DES1</accession>
<name>A0A848DES1_9PSEU</name>
<comment type="caution">
    <text evidence="5">The sequence shown here is derived from an EMBL/GenBank/DDBJ whole genome shotgun (WGS) entry which is preliminary data.</text>
</comment>
<dbReference type="SUPFAM" id="SSF53756">
    <property type="entry name" value="UDP-Glycosyltransferase/glycogen phosphorylase"/>
    <property type="match status" value="1"/>
</dbReference>
<evidence type="ECO:0000256" key="1">
    <source>
        <dbReference type="ARBA" id="ARBA00022676"/>
    </source>
</evidence>
<keyword evidence="6" id="KW-1185">Reference proteome</keyword>
<proteinExistence type="predicted"/>
<evidence type="ECO:0000313" key="6">
    <source>
        <dbReference type="Proteomes" id="UP000586918"/>
    </source>
</evidence>
<feature type="domain" description="Glycosyl transferase family 1" evidence="3">
    <location>
        <begin position="191"/>
        <end position="357"/>
    </location>
</feature>
<dbReference type="Pfam" id="PF13439">
    <property type="entry name" value="Glyco_transf_4"/>
    <property type="match status" value="1"/>
</dbReference>
<dbReference type="PANTHER" id="PTHR12526:SF630">
    <property type="entry name" value="GLYCOSYLTRANSFERASE"/>
    <property type="match status" value="1"/>
</dbReference>
<sequence length="383" mass="41263">MTPRRPIGLTLVCDHIAIGGAEVLLLNLFRHLDPAVVRCRVICLKGLGAMGAEFEAAGFPVEVLGRGGRHDMRTVPRLMRRFRETGTDVVLVHHLHPAPLTLGRIAARLSGRKSVVTPHGMDTVGYSGRRCLPRHDVETLFLSDAIVWLAPSQGSYFHREEGVGKRPWSRTREVVIPNGIPLPPLPSAADRSAARAELGLHDDEFAVGIVARLAKVKAHEVLFDAIAKLAPSHPRLRLVCIGGGEREAELRALADTLGISANVLFTGMRRDVPALLPGLDLACLSSRYECAPLSVIEAMAVGIPVVTADVGAVRDMVTDGDEGYVVGIGDVDGFADRIGRLADDPALRAKLGKQARARAEGQFRIEDTASNFERLLTSLAPAR</sequence>
<dbReference type="InterPro" id="IPR028098">
    <property type="entry name" value="Glyco_trans_4-like_N"/>
</dbReference>
<dbReference type="AlphaFoldDB" id="A0A848DES1"/>
<evidence type="ECO:0000256" key="2">
    <source>
        <dbReference type="ARBA" id="ARBA00022679"/>
    </source>
</evidence>
<dbReference type="Pfam" id="PF00534">
    <property type="entry name" value="Glycos_transf_1"/>
    <property type="match status" value="1"/>
</dbReference>
<evidence type="ECO:0000259" key="3">
    <source>
        <dbReference type="Pfam" id="PF00534"/>
    </source>
</evidence>
<evidence type="ECO:0000259" key="4">
    <source>
        <dbReference type="Pfam" id="PF13439"/>
    </source>
</evidence>
<reference evidence="5 6" key="1">
    <citation type="submission" date="2020-04" db="EMBL/GenBank/DDBJ databases">
        <authorList>
            <person name="Klaysubun C."/>
            <person name="Duangmal K."/>
            <person name="Lipun K."/>
        </authorList>
    </citation>
    <scope>NUCLEOTIDE SEQUENCE [LARGE SCALE GENOMIC DNA]</scope>
    <source>
        <strain evidence="5 6">DSM 45300</strain>
    </source>
</reference>
<dbReference type="PANTHER" id="PTHR12526">
    <property type="entry name" value="GLYCOSYLTRANSFERASE"/>
    <property type="match status" value="1"/>
</dbReference>
<gene>
    <name evidence="5" type="ORF">HF519_05975</name>
</gene>
<dbReference type="InterPro" id="IPR001296">
    <property type="entry name" value="Glyco_trans_1"/>
</dbReference>
<organism evidence="5 6">
    <name type="scientific">Pseudonocardia bannensis</name>
    <dbReference type="NCBI Taxonomy" id="630973"/>
    <lineage>
        <taxon>Bacteria</taxon>
        <taxon>Bacillati</taxon>
        <taxon>Actinomycetota</taxon>
        <taxon>Actinomycetes</taxon>
        <taxon>Pseudonocardiales</taxon>
        <taxon>Pseudonocardiaceae</taxon>
        <taxon>Pseudonocardia</taxon>
    </lineage>
</organism>
<dbReference type="GO" id="GO:0016757">
    <property type="term" value="F:glycosyltransferase activity"/>
    <property type="evidence" value="ECO:0007669"/>
    <property type="project" value="UniProtKB-KW"/>
</dbReference>
<keyword evidence="1" id="KW-0328">Glycosyltransferase</keyword>
<dbReference type="Proteomes" id="UP000586918">
    <property type="component" value="Unassembled WGS sequence"/>
</dbReference>